<gene>
    <name evidence="2" type="ORF">POM88_032941</name>
    <name evidence="3" type="ORF">POM88_032944</name>
</gene>
<evidence type="ECO:0000313" key="2">
    <source>
        <dbReference type="EMBL" id="KAK1376748.1"/>
    </source>
</evidence>
<sequence length="315" mass="35012">MADEEASKTLTQQSKDVDEDHPCKESGGISILEVLSVTYFGSSPVNPEDQIGSICMKINNTSYYLYHEDKVDKSKPSIRYGDQFPIENVGPICFFEKLKLKFDLFSREYKDTKLKVAARSPEYGNWLAKPSVKSIDGYSHISVVFGCFPNATVANLKVVLQHDIPPHAKSNVHGFVIATNNKFDHPSYTSYLFSQNSVSTKQVGHNGVLPLSKSCLGVPLNSMLNVEISLFCDGLHYKGTASIIPKINDKSIHKVGDHIKVEVIWNWDEDSSSIDEDSCSADEDSCSADYLDLDAASECDNEDDIRIGDHAWDEN</sequence>
<dbReference type="AlphaFoldDB" id="A0AAD8I159"/>
<organism evidence="2 4">
    <name type="scientific">Heracleum sosnowskyi</name>
    <dbReference type="NCBI Taxonomy" id="360622"/>
    <lineage>
        <taxon>Eukaryota</taxon>
        <taxon>Viridiplantae</taxon>
        <taxon>Streptophyta</taxon>
        <taxon>Embryophyta</taxon>
        <taxon>Tracheophyta</taxon>
        <taxon>Spermatophyta</taxon>
        <taxon>Magnoliopsida</taxon>
        <taxon>eudicotyledons</taxon>
        <taxon>Gunneridae</taxon>
        <taxon>Pentapetalae</taxon>
        <taxon>asterids</taxon>
        <taxon>campanulids</taxon>
        <taxon>Apiales</taxon>
        <taxon>Apiaceae</taxon>
        <taxon>Apioideae</taxon>
        <taxon>apioid superclade</taxon>
        <taxon>Tordylieae</taxon>
        <taxon>Tordyliinae</taxon>
        <taxon>Heracleum</taxon>
    </lineage>
</organism>
<reference evidence="2" key="1">
    <citation type="submission" date="2023-02" db="EMBL/GenBank/DDBJ databases">
        <title>Genome of toxic invasive species Heracleum sosnowskyi carries increased number of genes despite the absence of recent whole-genome duplications.</title>
        <authorList>
            <person name="Schelkunov M."/>
            <person name="Shtratnikova V."/>
            <person name="Makarenko M."/>
            <person name="Klepikova A."/>
            <person name="Omelchenko D."/>
            <person name="Novikova G."/>
            <person name="Obukhova E."/>
            <person name="Bogdanov V."/>
            <person name="Penin A."/>
            <person name="Logacheva M."/>
        </authorList>
    </citation>
    <scope>NUCLEOTIDE SEQUENCE</scope>
    <source>
        <strain evidence="2">Hsosn_3</strain>
        <tissue evidence="2">Leaf</tissue>
    </source>
</reference>
<feature type="region of interest" description="Disordered" evidence="1">
    <location>
        <begin position="1"/>
        <end position="22"/>
    </location>
</feature>
<keyword evidence="4" id="KW-1185">Reference proteome</keyword>
<comment type="caution">
    <text evidence="2">The sequence shown here is derived from an EMBL/GenBank/DDBJ whole genome shotgun (WGS) entry which is preliminary data.</text>
</comment>
<proteinExistence type="predicted"/>
<reference evidence="2" key="2">
    <citation type="submission" date="2023-05" db="EMBL/GenBank/DDBJ databases">
        <authorList>
            <person name="Schelkunov M.I."/>
        </authorList>
    </citation>
    <scope>NUCLEOTIDE SEQUENCE</scope>
    <source>
        <strain evidence="2">Hsosn_3</strain>
        <tissue evidence="2">Leaf</tissue>
    </source>
</reference>
<dbReference type="EMBL" id="JAUIZM010000007">
    <property type="protein sequence ID" value="KAK1376748.1"/>
    <property type="molecule type" value="Genomic_DNA"/>
</dbReference>
<evidence type="ECO:0000313" key="4">
    <source>
        <dbReference type="Proteomes" id="UP001237642"/>
    </source>
</evidence>
<dbReference type="EMBL" id="JAUIZM010000007">
    <property type="protein sequence ID" value="KAK1376751.1"/>
    <property type="molecule type" value="Genomic_DNA"/>
</dbReference>
<evidence type="ECO:0000256" key="1">
    <source>
        <dbReference type="SAM" id="MobiDB-lite"/>
    </source>
</evidence>
<dbReference type="Proteomes" id="UP001237642">
    <property type="component" value="Unassembled WGS sequence"/>
</dbReference>
<accession>A0AAD8I159</accession>
<name>A0AAD8I159_9APIA</name>
<protein>
    <submittedName>
        <fullName evidence="2">Uncharacterized protein</fullName>
    </submittedName>
</protein>
<evidence type="ECO:0000313" key="3">
    <source>
        <dbReference type="EMBL" id="KAK1376751.1"/>
    </source>
</evidence>